<dbReference type="GO" id="GO:0016020">
    <property type="term" value="C:membrane"/>
    <property type="evidence" value="ECO:0007669"/>
    <property type="project" value="TreeGrafter"/>
</dbReference>
<dbReference type="PANTHER" id="PTHR43798">
    <property type="entry name" value="MONOACYLGLYCEROL LIPASE"/>
    <property type="match status" value="1"/>
</dbReference>
<dbReference type="ESTHER" id="stanl-d3pxu2">
    <property type="family name" value="6_AlphaBeta_hydrolase"/>
</dbReference>
<dbReference type="GO" id="GO:0016787">
    <property type="term" value="F:hydrolase activity"/>
    <property type="evidence" value="ECO:0007669"/>
    <property type="project" value="UniProtKB-KW"/>
</dbReference>
<dbReference type="InterPro" id="IPR000073">
    <property type="entry name" value="AB_hydrolase_1"/>
</dbReference>
<keyword evidence="1 3" id="KW-0378">Hydrolase</keyword>
<dbReference type="RefSeq" id="WP_013018993.1">
    <property type="nucleotide sequence ID" value="NC_013947.1"/>
</dbReference>
<dbReference type="Proteomes" id="UP000000844">
    <property type="component" value="Chromosome"/>
</dbReference>
<dbReference type="eggNOG" id="COG2267">
    <property type="taxonomic scope" value="Bacteria"/>
</dbReference>
<evidence type="ECO:0000256" key="1">
    <source>
        <dbReference type="ARBA" id="ARBA00022801"/>
    </source>
</evidence>
<dbReference type="SUPFAM" id="SSF53474">
    <property type="entry name" value="alpha/beta-Hydrolases"/>
    <property type="match status" value="1"/>
</dbReference>
<proteinExistence type="predicted"/>
<dbReference type="Gene3D" id="3.40.50.1820">
    <property type="entry name" value="alpha/beta hydrolase"/>
    <property type="match status" value="1"/>
</dbReference>
<dbReference type="STRING" id="446470.Snas_3765"/>
<evidence type="ECO:0000313" key="4">
    <source>
        <dbReference type="Proteomes" id="UP000000844"/>
    </source>
</evidence>
<keyword evidence="4" id="KW-1185">Reference proteome</keyword>
<dbReference type="PANTHER" id="PTHR43798:SF31">
    <property type="entry name" value="AB HYDROLASE SUPERFAMILY PROTEIN YCLE"/>
    <property type="match status" value="1"/>
</dbReference>
<evidence type="ECO:0000259" key="2">
    <source>
        <dbReference type="Pfam" id="PF00561"/>
    </source>
</evidence>
<dbReference type="AlphaFoldDB" id="D3PXU2"/>
<gene>
    <name evidence="3" type="ordered locus">Snas_3765</name>
</gene>
<dbReference type="InterPro" id="IPR029058">
    <property type="entry name" value="AB_hydrolase_fold"/>
</dbReference>
<organism evidence="3 4">
    <name type="scientific">Stackebrandtia nassauensis (strain DSM 44728 / CIP 108903 / NRRL B-16338 / NBRC 102104 / LLR-40K-21)</name>
    <dbReference type="NCBI Taxonomy" id="446470"/>
    <lineage>
        <taxon>Bacteria</taxon>
        <taxon>Bacillati</taxon>
        <taxon>Actinomycetota</taxon>
        <taxon>Actinomycetes</taxon>
        <taxon>Glycomycetales</taxon>
        <taxon>Glycomycetaceae</taxon>
        <taxon>Stackebrandtia</taxon>
    </lineage>
</organism>
<name>D3PXU2_STANL</name>
<dbReference type="HOGENOM" id="CLU_020336_13_3_11"/>
<dbReference type="InterPro" id="IPR050266">
    <property type="entry name" value="AB_hydrolase_sf"/>
</dbReference>
<dbReference type="KEGG" id="sna:Snas_3765"/>
<accession>D3PXU2</accession>
<sequence>MWKTKNIDLSAGTIDYLDTGGTKPVLVLVHGLLMDETLWTDVVAELAPEYRCVVPVLPLGAHRHAMSHGADLSLPGVARLLAEFVDRLGLTDVTLVGNDTGGAVVQLLMAEPAASVARAVLVSCEAFDNLPPGLTGRALVLTGKLPPRLFGLFMRQLRLKPMRRLPFVFGWLTRRGDAVTAGWVTPVIGDVAVARDATRTLRSIASNRKLLLDNATRLPGFDRPVLVVWAKNDRVMPPEHGERLAELLPDARLTVVDDTDALIPLDQPTALAGHIREFVAERAAH</sequence>
<evidence type="ECO:0000313" key="3">
    <source>
        <dbReference type="EMBL" id="ADD43422.1"/>
    </source>
</evidence>
<dbReference type="Pfam" id="PF00561">
    <property type="entry name" value="Abhydrolase_1"/>
    <property type="match status" value="1"/>
</dbReference>
<dbReference type="EMBL" id="CP001778">
    <property type="protein sequence ID" value="ADD43422.1"/>
    <property type="molecule type" value="Genomic_DNA"/>
</dbReference>
<feature type="domain" description="AB hydrolase-1" evidence="2">
    <location>
        <begin position="24"/>
        <end position="266"/>
    </location>
</feature>
<protein>
    <submittedName>
        <fullName evidence="3">Alpha/beta hydrolase fold protein</fullName>
    </submittedName>
</protein>
<reference evidence="3 4" key="1">
    <citation type="journal article" date="2009" name="Stand. Genomic Sci.">
        <title>Complete genome sequence of Stackebrandtia nassauensis type strain (LLR-40K-21).</title>
        <authorList>
            <person name="Munk C."/>
            <person name="Lapidus A."/>
            <person name="Copeland A."/>
            <person name="Jando M."/>
            <person name="Mayilraj S."/>
            <person name="Glavina Del Rio T."/>
            <person name="Nolan M."/>
            <person name="Chen F."/>
            <person name="Lucas S."/>
            <person name="Tice H."/>
            <person name="Cheng J.F."/>
            <person name="Han C."/>
            <person name="Detter J.C."/>
            <person name="Bruce D."/>
            <person name="Goodwin L."/>
            <person name="Chain P."/>
            <person name="Pitluck S."/>
            <person name="Goker M."/>
            <person name="Ovchinikova G."/>
            <person name="Pati A."/>
            <person name="Ivanova N."/>
            <person name="Mavromatis K."/>
            <person name="Chen A."/>
            <person name="Palaniappan K."/>
            <person name="Land M."/>
            <person name="Hauser L."/>
            <person name="Chang Y.J."/>
            <person name="Jeffries C.D."/>
            <person name="Bristow J."/>
            <person name="Eisen J.A."/>
            <person name="Markowitz V."/>
            <person name="Hugenholtz P."/>
            <person name="Kyrpides N.C."/>
            <person name="Klenk H.P."/>
        </authorList>
    </citation>
    <scope>NUCLEOTIDE SEQUENCE [LARGE SCALE GENOMIC DNA]</scope>
    <source>
        <strain evidence="4">DSM 44728 / CIP 108903 / NRRL B-16338 / NBRC 102104 / LLR-40K-21</strain>
    </source>
</reference>
<dbReference type="OrthoDB" id="9801162at2"/>